<evidence type="ECO:0000259" key="4">
    <source>
        <dbReference type="Pfam" id="PF06429"/>
    </source>
</evidence>
<dbReference type="SUPFAM" id="SSF117143">
    <property type="entry name" value="Flagellar hook protein flgE"/>
    <property type="match status" value="1"/>
</dbReference>
<accession>A0ABN1AZI2</accession>
<evidence type="ECO:0000256" key="2">
    <source>
        <dbReference type="RuleBase" id="RU362116"/>
    </source>
</evidence>
<dbReference type="PANTHER" id="PTHR30435:SF19">
    <property type="entry name" value="FLAGELLAR BASAL-BODY ROD PROTEIN FLGG"/>
    <property type="match status" value="1"/>
</dbReference>
<comment type="caution">
    <text evidence="6">The sequence shown here is derived from an EMBL/GenBank/DDBJ whole genome shotgun (WGS) entry which is preliminary data.</text>
</comment>
<evidence type="ECO:0000313" key="7">
    <source>
        <dbReference type="Proteomes" id="UP001500880"/>
    </source>
</evidence>
<comment type="similarity">
    <text evidence="1 2">Belongs to the flagella basal body rod proteins family.</text>
</comment>
<sequence>MLRGFYTAASGMMTQQSRQDVLSNNMANALTPGYKADQTTMRAFPEMLIERTDSKQLPVHHSVNIPNNKLIGSLNTGVYMQETIPDFGQGDLKETGMSTDLAIWNGQMPDDTGSLFYTIQNQDGGTSYTRNGNFTIDANGFLVTNSGHYVLDEGGNQIQVNNDEFNVTRNGEIQANGGVTPLGIVYHPNAAQDFTKGNNDLYNLEEDGEAPVNARNAGGVTFEVRQGMIERSNVDTTQTRTEMLQTYRNFEANQQVLKAYDKSMDMAVNQIGRLR</sequence>
<dbReference type="PANTHER" id="PTHR30435">
    <property type="entry name" value="FLAGELLAR PROTEIN"/>
    <property type="match status" value="1"/>
</dbReference>
<gene>
    <name evidence="6" type="primary">flhO</name>
    <name evidence="6" type="ORF">GCM10008986_10770</name>
</gene>
<evidence type="ECO:0000259" key="5">
    <source>
        <dbReference type="Pfam" id="PF22692"/>
    </source>
</evidence>
<evidence type="ECO:0000256" key="1">
    <source>
        <dbReference type="ARBA" id="ARBA00009677"/>
    </source>
</evidence>
<dbReference type="Pfam" id="PF06429">
    <property type="entry name" value="Flg_bbr_C"/>
    <property type="match status" value="1"/>
</dbReference>
<dbReference type="InterPro" id="IPR010930">
    <property type="entry name" value="Flg_bb/hook_C_dom"/>
</dbReference>
<keyword evidence="6" id="KW-0969">Cilium</keyword>
<dbReference type="InterPro" id="IPR053967">
    <property type="entry name" value="LlgE_F_G-like_D1"/>
</dbReference>
<dbReference type="InterPro" id="IPR037925">
    <property type="entry name" value="FlgE/F/G-like"/>
</dbReference>
<organism evidence="6 7">
    <name type="scientific">Salinibacillus aidingensis</name>
    <dbReference type="NCBI Taxonomy" id="237684"/>
    <lineage>
        <taxon>Bacteria</taxon>
        <taxon>Bacillati</taxon>
        <taxon>Bacillota</taxon>
        <taxon>Bacilli</taxon>
        <taxon>Bacillales</taxon>
        <taxon>Bacillaceae</taxon>
        <taxon>Salinibacillus</taxon>
    </lineage>
</organism>
<protein>
    <submittedName>
        <fullName evidence="6">Flagellar hook-basal body complex protein FlhO</fullName>
    </submittedName>
</protein>
<reference evidence="6 7" key="1">
    <citation type="journal article" date="2019" name="Int. J. Syst. Evol. Microbiol.">
        <title>The Global Catalogue of Microorganisms (GCM) 10K type strain sequencing project: providing services to taxonomists for standard genome sequencing and annotation.</title>
        <authorList>
            <consortium name="The Broad Institute Genomics Platform"/>
            <consortium name="The Broad Institute Genome Sequencing Center for Infectious Disease"/>
            <person name="Wu L."/>
            <person name="Ma J."/>
        </authorList>
    </citation>
    <scope>NUCLEOTIDE SEQUENCE [LARGE SCALE GENOMIC DNA]</scope>
    <source>
        <strain evidence="6 7">JCM 12389</strain>
    </source>
</reference>
<name>A0ABN1AZI2_9BACI</name>
<dbReference type="Pfam" id="PF00460">
    <property type="entry name" value="Flg_bb_rod"/>
    <property type="match status" value="1"/>
</dbReference>
<comment type="subcellular location">
    <subcellularLocation>
        <location evidence="2">Bacterial flagellum basal body</location>
    </subcellularLocation>
</comment>
<dbReference type="RefSeq" id="WP_343838461.1">
    <property type="nucleotide sequence ID" value="NZ_BAAADO010000002.1"/>
</dbReference>
<feature type="domain" description="Flagellar basal-body/hook protein C-terminal" evidence="4">
    <location>
        <begin position="225"/>
        <end position="268"/>
    </location>
</feature>
<dbReference type="Proteomes" id="UP001500880">
    <property type="component" value="Unassembled WGS sequence"/>
</dbReference>
<dbReference type="InterPro" id="IPR001444">
    <property type="entry name" value="Flag_bb_rod_N"/>
</dbReference>
<keyword evidence="6" id="KW-0966">Cell projection</keyword>
<feature type="domain" description="Flagellar hook protein FlgE/F/G-like D1" evidence="5">
    <location>
        <begin position="113"/>
        <end position="175"/>
    </location>
</feature>
<proteinExistence type="inferred from homology"/>
<keyword evidence="6" id="KW-0282">Flagellum</keyword>
<evidence type="ECO:0000313" key="6">
    <source>
        <dbReference type="EMBL" id="GAA0487150.1"/>
    </source>
</evidence>
<dbReference type="Pfam" id="PF22692">
    <property type="entry name" value="LlgE_F_G_D1"/>
    <property type="match status" value="1"/>
</dbReference>
<dbReference type="NCBIfam" id="TIGR03506">
    <property type="entry name" value="FlgEFG_subfam"/>
    <property type="match status" value="1"/>
</dbReference>
<keyword evidence="7" id="KW-1185">Reference proteome</keyword>
<dbReference type="EMBL" id="BAAADO010000002">
    <property type="protein sequence ID" value="GAA0487150.1"/>
    <property type="molecule type" value="Genomic_DNA"/>
</dbReference>
<keyword evidence="2" id="KW-0975">Bacterial flagellum</keyword>
<evidence type="ECO:0000259" key="3">
    <source>
        <dbReference type="Pfam" id="PF00460"/>
    </source>
</evidence>
<feature type="domain" description="Flagellar basal body rod protein N-terminal" evidence="3">
    <location>
        <begin position="5"/>
        <end position="35"/>
    </location>
</feature>
<dbReference type="InterPro" id="IPR020013">
    <property type="entry name" value="Flagellar_FlgE/F/G"/>
</dbReference>